<dbReference type="GO" id="GO:0005654">
    <property type="term" value="C:nucleoplasm"/>
    <property type="evidence" value="ECO:0007669"/>
    <property type="project" value="TreeGrafter"/>
</dbReference>
<protein>
    <submittedName>
        <fullName evidence="1">Uncharacterized protein</fullName>
    </submittedName>
</protein>
<dbReference type="PANTHER" id="PTHR24149:SF14">
    <property type="entry name" value="ANKYRIN REPEAT DOMAIN 12"/>
    <property type="match status" value="1"/>
</dbReference>
<name>A0A8S3JR16_9BILA</name>
<dbReference type="Proteomes" id="UP000681720">
    <property type="component" value="Unassembled WGS sequence"/>
</dbReference>
<dbReference type="InterPro" id="IPR053210">
    <property type="entry name" value="ANKRD12"/>
</dbReference>
<gene>
    <name evidence="1" type="ORF">GIL414_LOCUS84993</name>
</gene>
<evidence type="ECO:0000313" key="1">
    <source>
        <dbReference type="EMBL" id="CAF5222297.1"/>
    </source>
</evidence>
<reference evidence="1" key="1">
    <citation type="submission" date="2021-02" db="EMBL/GenBank/DDBJ databases">
        <authorList>
            <person name="Nowell W R."/>
        </authorList>
    </citation>
    <scope>NUCLEOTIDE SEQUENCE</scope>
</reference>
<sequence>MLHEFVLPKVPKDFSDTTMAKKSYLIAPPSSSYSITTPASIGIKRLTSPLDLDTHLADVFTKQEDERYKMKLRHQVERDKLILSHEQEVLRLYGNATRSSVNQ</sequence>
<dbReference type="AlphaFoldDB" id="A0A8S3JR16"/>
<organism evidence="1 2">
    <name type="scientific">Rotaria magnacalcarata</name>
    <dbReference type="NCBI Taxonomy" id="392030"/>
    <lineage>
        <taxon>Eukaryota</taxon>
        <taxon>Metazoa</taxon>
        <taxon>Spiralia</taxon>
        <taxon>Gnathifera</taxon>
        <taxon>Rotifera</taxon>
        <taxon>Eurotatoria</taxon>
        <taxon>Bdelloidea</taxon>
        <taxon>Philodinida</taxon>
        <taxon>Philodinidae</taxon>
        <taxon>Rotaria</taxon>
    </lineage>
</organism>
<dbReference type="PANTHER" id="PTHR24149">
    <property type="entry name" value="ANKYRIN REPEAT DOMAIN-CONTAINING PROTEIN 12"/>
    <property type="match status" value="1"/>
</dbReference>
<evidence type="ECO:0000313" key="2">
    <source>
        <dbReference type="Proteomes" id="UP000681720"/>
    </source>
</evidence>
<comment type="caution">
    <text evidence="1">The sequence shown here is derived from an EMBL/GenBank/DDBJ whole genome shotgun (WGS) entry which is preliminary data.</text>
</comment>
<accession>A0A8S3JR16</accession>
<feature type="non-terminal residue" evidence="1">
    <location>
        <position position="1"/>
    </location>
</feature>
<proteinExistence type="predicted"/>
<dbReference type="EMBL" id="CAJOBJ010368551">
    <property type="protein sequence ID" value="CAF5222297.1"/>
    <property type="molecule type" value="Genomic_DNA"/>
</dbReference>